<dbReference type="EMBL" id="ML213619">
    <property type="protein sequence ID" value="TFK35722.1"/>
    <property type="molecule type" value="Genomic_DNA"/>
</dbReference>
<keyword evidence="1" id="KW-1133">Transmembrane helix</keyword>
<evidence type="ECO:0000313" key="3">
    <source>
        <dbReference type="Proteomes" id="UP000308652"/>
    </source>
</evidence>
<sequence length="270" mass="30688">MWVRNSDVPGRLYNVFWKRGYESRTQLTARLLRARRLNPEESATKNRILRGYIVFMFILSTIATITDILATVDGLINVKCPDPGQTPLNPYFGRVDVIYAFLNWGSDGLLVWRCLIIYSNCRVPRWVIIALPCSLFISLLAYGFITLCLNTIITIMIVGRICIYRRRISKVFGPTHCSDYTSIIAMLVESAALVAIFDLFFLISFSLHSASGYIAFQMWIQVQSITPLLIIFRVAQGTAWSNSTTQMTAQATSLHFNRNTEANTLEEHPI</sequence>
<protein>
    <submittedName>
        <fullName evidence="2">Uncharacterized protein</fullName>
    </submittedName>
</protein>
<keyword evidence="1" id="KW-0812">Transmembrane</keyword>
<dbReference type="AlphaFoldDB" id="A0A5C3LSG8"/>
<gene>
    <name evidence="2" type="ORF">BDQ12DRAFT_668349</name>
</gene>
<dbReference type="Proteomes" id="UP000308652">
    <property type="component" value="Unassembled WGS sequence"/>
</dbReference>
<feature type="transmembrane region" description="Helical" evidence="1">
    <location>
        <begin position="126"/>
        <end position="159"/>
    </location>
</feature>
<proteinExistence type="predicted"/>
<name>A0A5C3LSG8_9AGAR</name>
<dbReference type="STRING" id="68775.A0A5C3LSG8"/>
<feature type="transmembrane region" description="Helical" evidence="1">
    <location>
        <begin position="180"/>
        <end position="207"/>
    </location>
</feature>
<feature type="transmembrane region" description="Helical" evidence="1">
    <location>
        <begin position="213"/>
        <end position="232"/>
    </location>
</feature>
<dbReference type="OrthoDB" id="3267806at2759"/>
<organism evidence="2 3">
    <name type="scientific">Crucibulum laeve</name>
    <dbReference type="NCBI Taxonomy" id="68775"/>
    <lineage>
        <taxon>Eukaryota</taxon>
        <taxon>Fungi</taxon>
        <taxon>Dikarya</taxon>
        <taxon>Basidiomycota</taxon>
        <taxon>Agaricomycotina</taxon>
        <taxon>Agaricomycetes</taxon>
        <taxon>Agaricomycetidae</taxon>
        <taxon>Agaricales</taxon>
        <taxon>Agaricineae</taxon>
        <taxon>Nidulariaceae</taxon>
        <taxon>Crucibulum</taxon>
    </lineage>
</organism>
<evidence type="ECO:0000313" key="2">
    <source>
        <dbReference type="EMBL" id="TFK35722.1"/>
    </source>
</evidence>
<feature type="transmembrane region" description="Helical" evidence="1">
    <location>
        <begin position="52"/>
        <end position="76"/>
    </location>
</feature>
<keyword evidence="1" id="KW-0472">Membrane</keyword>
<accession>A0A5C3LSG8</accession>
<keyword evidence="3" id="KW-1185">Reference proteome</keyword>
<reference evidence="2 3" key="1">
    <citation type="journal article" date="2019" name="Nat. Ecol. Evol.">
        <title>Megaphylogeny resolves global patterns of mushroom evolution.</title>
        <authorList>
            <person name="Varga T."/>
            <person name="Krizsan K."/>
            <person name="Foldi C."/>
            <person name="Dima B."/>
            <person name="Sanchez-Garcia M."/>
            <person name="Sanchez-Ramirez S."/>
            <person name="Szollosi G.J."/>
            <person name="Szarkandi J.G."/>
            <person name="Papp V."/>
            <person name="Albert L."/>
            <person name="Andreopoulos W."/>
            <person name="Angelini C."/>
            <person name="Antonin V."/>
            <person name="Barry K.W."/>
            <person name="Bougher N.L."/>
            <person name="Buchanan P."/>
            <person name="Buyck B."/>
            <person name="Bense V."/>
            <person name="Catcheside P."/>
            <person name="Chovatia M."/>
            <person name="Cooper J."/>
            <person name="Damon W."/>
            <person name="Desjardin D."/>
            <person name="Finy P."/>
            <person name="Geml J."/>
            <person name="Haridas S."/>
            <person name="Hughes K."/>
            <person name="Justo A."/>
            <person name="Karasinski D."/>
            <person name="Kautmanova I."/>
            <person name="Kiss B."/>
            <person name="Kocsube S."/>
            <person name="Kotiranta H."/>
            <person name="LaButti K.M."/>
            <person name="Lechner B.E."/>
            <person name="Liimatainen K."/>
            <person name="Lipzen A."/>
            <person name="Lukacs Z."/>
            <person name="Mihaltcheva S."/>
            <person name="Morgado L.N."/>
            <person name="Niskanen T."/>
            <person name="Noordeloos M.E."/>
            <person name="Ohm R.A."/>
            <person name="Ortiz-Santana B."/>
            <person name="Ovrebo C."/>
            <person name="Racz N."/>
            <person name="Riley R."/>
            <person name="Savchenko A."/>
            <person name="Shiryaev A."/>
            <person name="Soop K."/>
            <person name="Spirin V."/>
            <person name="Szebenyi C."/>
            <person name="Tomsovsky M."/>
            <person name="Tulloss R.E."/>
            <person name="Uehling J."/>
            <person name="Grigoriev I.V."/>
            <person name="Vagvolgyi C."/>
            <person name="Papp T."/>
            <person name="Martin F.M."/>
            <person name="Miettinen O."/>
            <person name="Hibbett D.S."/>
            <person name="Nagy L.G."/>
        </authorList>
    </citation>
    <scope>NUCLEOTIDE SEQUENCE [LARGE SCALE GENOMIC DNA]</scope>
    <source>
        <strain evidence="2 3">CBS 166.37</strain>
    </source>
</reference>
<evidence type="ECO:0000256" key="1">
    <source>
        <dbReference type="SAM" id="Phobius"/>
    </source>
</evidence>